<dbReference type="Proteomes" id="UP000035514">
    <property type="component" value="Unassembled WGS sequence"/>
</dbReference>
<comment type="similarity">
    <text evidence="1">Belongs to the bacterial reverse transcriptase family.</text>
</comment>
<dbReference type="SUPFAM" id="SSF56672">
    <property type="entry name" value="DNA/RNA polymerases"/>
    <property type="match status" value="1"/>
</dbReference>
<sequence length="612" mass="71279">MKIKNLKRQKLRNNEYYNMQIVFDELYEKSKKGKIFKNELYELIIDPHNIELAFRNIKNNTGSQTKGTDGKTIKNLISKTNEEVINLVKGKLNNFQPQKVRRVEIPKPNGKTRALGIPTISDRLVQQCILQILEPICEAKFYEHSYGFRPTRGVKNALARAYTLANISKCHHVVDIDIEGFFDNINHGKLLKQIWTLGIRDKRVISIISKMLKAEIEGIGKPNKGTPQGGILSPLLANIVLNEFDHWINTQWLDFPTIHEYANSSNRHRYLRRTNLKEMFLVRYADDFKIFCKSNSDAVKIYNATKMWLKERLNLNISQEKSKIVNLKNNYSDFLGIKFKVHSKGTDKENKKYVVKSFVSDKAHTHILKTLDEKLKCIEHSSQKDTLKAISNYNAYLIGLHDYYNGATHCSVNFAKLAYSILPRIKKFKIKKKINLDALSNFIRERYGKSKQLINVCGTYLVPISYIEYKTVLNHSQNSIYTKEGREKFHEQQKAVKTENIVYLIKNPITQRSMEYNDNRISKYVAQYGKCYVTKRLLSVKEMHCHHITPTHLNGNDHYNNLVIVNEDIHRLIHASTEETILQYLNVLQLNKNDLERLNNLRIKANMKEICL</sequence>
<dbReference type="InterPro" id="IPR003615">
    <property type="entry name" value="HNH_nuc"/>
</dbReference>
<dbReference type="AlphaFoldDB" id="A0A0G9KC98"/>
<dbReference type="CDD" id="cd00085">
    <property type="entry name" value="HNHc"/>
    <property type="match status" value="1"/>
</dbReference>
<evidence type="ECO:0000313" key="3">
    <source>
        <dbReference type="EMBL" id="KLE01853.1"/>
    </source>
</evidence>
<evidence type="ECO:0000313" key="4">
    <source>
        <dbReference type="Proteomes" id="UP000035514"/>
    </source>
</evidence>
<dbReference type="PANTHER" id="PTHR34047">
    <property type="entry name" value="NUCLEAR INTRON MATURASE 1, MITOCHONDRIAL-RELATED"/>
    <property type="match status" value="1"/>
</dbReference>
<dbReference type="NCBIfam" id="TIGR04416">
    <property type="entry name" value="group_II_RT_mat"/>
    <property type="match status" value="1"/>
</dbReference>
<dbReference type="Pfam" id="PF00078">
    <property type="entry name" value="RVT_1"/>
    <property type="match status" value="1"/>
</dbReference>
<evidence type="ECO:0000256" key="1">
    <source>
        <dbReference type="ARBA" id="ARBA00034120"/>
    </source>
</evidence>
<dbReference type="PROSITE" id="PS50878">
    <property type="entry name" value="RT_POL"/>
    <property type="match status" value="1"/>
</dbReference>
<dbReference type="EMBL" id="JAIQ01000051">
    <property type="protein sequence ID" value="KLE01853.1"/>
    <property type="molecule type" value="Genomic_DNA"/>
</dbReference>
<dbReference type="InterPro" id="IPR043502">
    <property type="entry name" value="DNA/RNA_pol_sf"/>
</dbReference>
<name>A0A0G9KC98_9BACT</name>
<dbReference type="PANTHER" id="PTHR34047:SF8">
    <property type="entry name" value="PROTEIN YKFC"/>
    <property type="match status" value="1"/>
</dbReference>
<reference evidence="3 4" key="1">
    <citation type="submission" date="2014-01" db="EMBL/GenBank/DDBJ databases">
        <title>Development of a Comparative Genomic Fingerprinting Assay for High Resolution Genotyping of Arcobacter butzleri.</title>
        <authorList>
            <person name="Webb A.L."/>
            <person name="Inglis G.D."/>
            <person name="Kruczkiewicz P."/>
            <person name="Selinger L.B."/>
            <person name="Taboada E.N."/>
        </authorList>
    </citation>
    <scope>NUCLEOTIDE SEQUENCE [LARGE SCALE GENOMIC DNA]</scope>
    <source>
        <strain evidence="3 4">L348</strain>
    </source>
</reference>
<protein>
    <recommendedName>
        <fullName evidence="2">Reverse transcriptase domain-containing protein</fullName>
    </recommendedName>
</protein>
<dbReference type="RefSeq" id="WP_204368142.1">
    <property type="nucleotide sequence ID" value="NZ_JAIQ01000051.1"/>
</dbReference>
<dbReference type="InterPro" id="IPR030931">
    <property type="entry name" value="Group_II_RT_mat"/>
</dbReference>
<organism evidence="3 4">
    <name type="scientific">Aliarcobacter butzleri L348</name>
    <dbReference type="NCBI Taxonomy" id="1447256"/>
    <lineage>
        <taxon>Bacteria</taxon>
        <taxon>Pseudomonadati</taxon>
        <taxon>Campylobacterota</taxon>
        <taxon>Epsilonproteobacteria</taxon>
        <taxon>Campylobacterales</taxon>
        <taxon>Arcobacteraceae</taxon>
        <taxon>Aliarcobacter</taxon>
    </lineage>
</organism>
<dbReference type="InterPro" id="IPR051083">
    <property type="entry name" value="GrpII_Intron_Splice-Mob/Def"/>
</dbReference>
<dbReference type="CDD" id="cd01651">
    <property type="entry name" value="RT_G2_intron"/>
    <property type="match status" value="1"/>
</dbReference>
<comment type="caution">
    <text evidence="3">The sequence shown here is derived from an EMBL/GenBank/DDBJ whole genome shotgun (WGS) entry which is preliminary data.</text>
</comment>
<evidence type="ECO:0000259" key="2">
    <source>
        <dbReference type="PROSITE" id="PS50878"/>
    </source>
</evidence>
<gene>
    <name evidence="3" type="ORF">AA20_02195</name>
</gene>
<proteinExistence type="inferred from homology"/>
<dbReference type="PATRIC" id="fig|1447256.3.peg.424"/>
<dbReference type="SMART" id="SM00507">
    <property type="entry name" value="HNHc"/>
    <property type="match status" value="1"/>
</dbReference>
<dbReference type="Gene3D" id="1.10.30.50">
    <property type="match status" value="1"/>
</dbReference>
<feature type="domain" description="Reverse transcriptase" evidence="2">
    <location>
        <begin position="86"/>
        <end position="339"/>
    </location>
</feature>
<accession>A0A0G9KC98</accession>
<dbReference type="InterPro" id="IPR000477">
    <property type="entry name" value="RT_dom"/>
</dbReference>